<dbReference type="Pfam" id="PF13540">
    <property type="entry name" value="RCC1_2"/>
    <property type="match status" value="1"/>
</dbReference>
<keyword evidence="1" id="KW-0677">Repeat</keyword>
<dbReference type="EMBL" id="JAGHKO010000011">
    <property type="protein sequence ID" value="MBO9203916.1"/>
    <property type="molecule type" value="Genomic_DNA"/>
</dbReference>
<dbReference type="PROSITE" id="PS50012">
    <property type="entry name" value="RCC1_3"/>
    <property type="match status" value="2"/>
</dbReference>
<dbReference type="Gene3D" id="2.130.10.30">
    <property type="entry name" value="Regulator of chromosome condensation 1/beta-lactamase-inhibitor protein II"/>
    <property type="match status" value="2"/>
</dbReference>
<proteinExistence type="predicted"/>
<accession>A0ABS3Z176</accession>
<dbReference type="InterPro" id="IPR051709">
    <property type="entry name" value="Ub-ligase/GTPase-reg"/>
</dbReference>
<dbReference type="SUPFAM" id="SSF50985">
    <property type="entry name" value="RCC1/BLIP-II"/>
    <property type="match status" value="1"/>
</dbReference>
<dbReference type="PANTHER" id="PTHR45622:SF58">
    <property type="entry name" value="REGULATOR OF CHROMOSOME CONDENSATION DOMAIN-CONTAINING PROTEIN"/>
    <property type="match status" value="1"/>
</dbReference>
<reference evidence="3 4" key="1">
    <citation type="submission" date="2021-03" db="EMBL/GenBank/DDBJ databases">
        <title>Assistant Professor.</title>
        <authorList>
            <person name="Huq M.A."/>
        </authorList>
    </citation>
    <scope>NUCLEOTIDE SEQUENCE [LARGE SCALE GENOMIC DNA]</scope>
    <source>
        <strain evidence="3 4">MAH-29</strain>
    </source>
</reference>
<comment type="caution">
    <text evidence="3">The sequence shown here is derived from an EMBL/GenBank/DDBJ whole genome shotgun (WGS) entry which is preliminary data.</text>
</comment>
<evidence type="ECO:0000313" key="4">
    <source>
        <dbReference type="Proteomes" id="UP000677244"/>
    </source>
</evidence>
<dbReference type="PANTHER" id="PTHR45622">
    <property type="entry name" value="UBIQUITIN-PROTEIN LIGASE E3A-RELATED"/>
    <property type="match status" value="1"/>
</dbReference>
<feature type="chain" id="PRO_5046149686" description="Chromosome condensation regulator RCC1" evidence="2">
    <location>
        <begin position="25"/>
        <end position="480"/>
    </location>
</feature>
<dbReference type="PROSITE" id="PS51257">
    <property type="entry name" value="PROKAR_LIPOPROTEIN"/>
    <property type="match status" value="1"/>
</dbReference>
<dbReference type="PRINTS" id="PR00633">
    <property type="entry name" value="RCCNDNSATION"/>
</dbReference>
<dbReference type="InterPro" id="IPR000408">
    <property type="entry name" value="Reg_chr_condens"/>
</dbReference>
<keyword evidence="2" id="KW-0732">Signal</keyword>
<evidence type="ECO:0000256" key="2">
    <source>
        <dbReference type="SAM" id="SignalP"/>
    </source>
</evidence>
<organism evidence="3 4">
    <name type="scientific">Niastella soli</name>
    <dbReference type="NCBI Taxonomy" id="2821487"/>
    <lineage>
        <taxon>Bacteria</taxon>
        <taxon>Pseudomonadati</taxon>
        <taxon>Bacteroidota</taxon>
        <taxon>Chitinophagia</taxon>
        <taxon>Chitinophagales</taxon>
        <taxon>Chitinophagaceae</taxon>
        <taxon>Niastella</taxon>
    </lineage>
</organism>
<evidence type="ECO:0000313" key="3">
    <source>
        <dbReference type="EMBL" id="MBO9203916.1"/>
    </source>
</evidence>
<evidence type="ECO:0008006" key="5">
    <source>
        <dbReference type="Google" id="ProtNLM"/>
    </source>
</evidence>
<dbReference type="Proteomes" id="UP000677244">
    <property type="component" value="Unassembled WGS sequence"/>
</dbReference>
<keyword evidence="4" id="KW-1185">Reference proteome</keyword>
<feature type="signal peptide" evidence="2">
    <location>
        <begin position="1"/>
        <end position="24"/>
    </location>
</feature>
<protein>
    <recommendedName>
        <fullName evidence="5">Chromosome condensation regulator RCC1</fullName>
    </recommendedName>
</protein>
<name>A0ABS3Z176_9BACT</name>
<dbReference type="Pfam" id="PF00415">
    <property type="entry name" value="RCC1"/>
    <property type="match status" value="1"/>
</dbReference>
<gene>
    <name evidence="3" type="ORF">J7I42_26765</name>
</gene>
<sequence>MFSKVKKIPVFSFCLGLVLLGAMTGCNKDPEYIPVHDKSTVIFDFWLEKTTSNPKLNRPYQGMLLGDTAIRLMVDYGTDITALEPTITAYSDSVEPKGKQNFTNPVRYTVTSNGKTAAYTVRITVNPIQSPIVKSIAGGYSQVLALKNDGTLWVCGSNAHAQLGVGDYSSRNRLTQVPIYDVDQIFTGDAASIIKLKDGTAWGSGNQFGQLGLGHINSVVTFKRVPFLDDATQIAITFNEVFALKGDGTVWGAGRNYTQALAQGDNELRATFVKVPVSNVKQIIGCGDDLLVQKNNGEVWGWGLNFNGELGLADKTRRTTPVLLRTPSAGVAKIFTSGSTTFLLDNNGKVWGTGANGRGHLGMSDFKNRDTFARISFFDTKAIDVIVPHTGATFFKETNGTIWSAGDNVYGLMGKGTTSIVSDSTPIKLNGFTATTLTGTGGASYALKGDGTLWGWGANAAGTLGTGLDTTYISSPIQIK</sequence>
<evidence type="ECO:0000256" key="1">
    <source>
        <dbReference type="ARBA" id="ARBA00022737"/>
    </source>
</evidence>
<dbReference type="InterPro" id="IPR009091">
    <property type="entry name" value="RCC1/BLIP-II"/>
</dbReference>